<comment type="caution">
    <text evidence="1">The sequence shown here is derived from an EMBL/GenBank/DDBJ whole genome shotgun (WGS) entry which is preliminary data.</text>
</comment>
<gene>
    <name evidence="1" type="ORF">J2S05_002183</name>
</gene>
<protein>
    <submittedName>
        <fullName evidence="1">Uncharacterized protein</fullName>
    </submittedName>
</protein>
<evidence type="ECO:0000313" key="2">
    <source>
        <dbReference type="Proteomes" id="UP001225034"/>
    </source>
</evidence>
<keyword evidence="2" id="KW-1185">Reference proteome</keyword>
<name>A0ABT9YI69_9BACI</name>
<evidence type="ECO:0000313" key="1">
    <source>
        <dbReference type="EMBL" id="MDQ0207384.1"/>
    </source>
</evidence>
<proteinExistence type="predicted"/>
<reference evidence="1 2" key="1">
    <citation type="submission" date="2023-07" db="EMBL/GenBank/DDBJ databases">
        <title>Genomic Encyclopedia of Type Strains, Phase IV (KMG-IV): sequencing the most valuable type-strain genomes for metagenomic binning, comparative biology and taxonomic classification.</title>
        <authorList>
            <person name="Goeker M."/>
        </authorList>
    </citation>
    <scope>NUCLEOTIDE SEQUENCE [LARGE SCALE GENOMIC DNA]</scope>
    <source>
        <strain evidence="1 2">DSM 19154</strain>
    </source>
</reference>
<organism evidence="1 2">
    <name type="scientific">Alkalicoccobacillus murimartini</name>
    <dbReference type="NCBI Taxonomy" id="171685"/>
    <lineage>
        <taxon>Bacteria</taxon>
        <taxon>Bacillati</taxon>
        <taxon>Bacillota</taxon>
        <taxon>Bacilli</taxon>
        <taxon>Bacillales</taxon>
        <taxon>Bacillaceae</taxon>
        <taxon>Alkalicoccobacillus</taxon>
    </lineage>
</organism>
<dbReference type="Proteomes" id="UP001225034">
    <property type="component" value="Unassembled WGS sequence"/>
</dbReference>
<accession>A0ABT9YI69</accession>
<dbReference type="EMBL" id="JAUSUA010000002">
    <property type="protein sequence ID" value="MDQ0207384.1"/>
    <property type="molecule type" value="Genomic_DNA"/>
</dbReference>
<sequence>MIVRVLYNHVTYRDKKTFRGSSKKDYLNTKTDGDLLRASGRYQEKIIFDQDERDFNKSGRVLPRSTLYSPRGRPIYQAHIGGGTQVARTQWVKMNIFMIRIGS</sequence>